<protein>
    <submittedName>
        <fullName evidence="1">Uncharacterized protein</fullName>
    </submittedName>
</protein>
<proteinExistence type="predicted"/>
<reference evidence="1 2" key="1">
    <citation type="submission" date="2017-11" db="EMBL/GenBank/DDBJ databases">
        <title>De novo assembly and phasing of dikaryotic genomes from two isolates of Puccinia coronata f. sp. avenae, the causal agent of oat crown rust.</title>
        <authorList>
            <person name="Miller M.E."/>
            <person name="Zhang Y."/>
            <person name="Omidvar V."/>
            <person name="Sperschneider J."/>
            <person name="Schwessinger B."/>
            <person name="Raley C."/>
            <person name="Palmer J.M."/>
            <person name="Garnica D."/>
            <person name="Upadhyaya N."/>
            <person name="Rathjen J."/>
            <person name="Taylor J.M."/>
            <person name="Park R.F."/>
            <person name="Dodds P.N."/>
            <person name="Hirsch C.D."/>
            <person name="Kianian S.F."/>
            <person name="Figueroa M."/>
        </authorList>
    </citation>
    <scope>NUCLEOTIDE SEQUENCE [LARGE SCALE GENOMIC DNA]</scope>
    <source>
        <strain evidence="1">12NC29</strain>
    </source>
</reference>
<name>A0A2N5UVU4_9BASI</name>
<evidence type="ECO:0000313" key="2">
    <source>
        <dbReference type="Proteomes" id="UP000235388"/>
    </source>
</evidence>
<dbReference type="AlphaFoldDB" id="A0A2N5UVU4"/>
<accession>A0A2N5UVU4</accession>
<dbReference type="Proteomes" id="UP000235388">
    <property type="component" value="Unassembled WGS sequence"/>
</dbReference>
<dbReference type="EMBL" id="PGCJ01000164">
    <property type="protein sequence ID" value="PLW41878.1"/>
    <property type="molecule type" value="Genomic_DNA"/>
</dbReference>
<comment type="caution">
    <text evidence="1">The sequence shown here is derived from an EMBL/GenBank/DDBJ whole genome shotgun (WGS) entry which is preliminary data.</text>
</comment>
<keyword evidence="2" id="KW-1185">Reference proteome</keyword>
<gene>
    <name evidence="1" type="ORF">PCANC_11041</name>
</gene>
<sequence>MYQPGKDVDLRTKLVAVPAGKEVDTSSMSRSISSPDWYRDQIGEQVSQLGRLVPVPAQGVGQPTRWTGKGTSLASSSAYSLSGYLYPVIGGVVDTSMTTL</sequence>
<evidence type="ECO:0000313" key="1">
    <source>
        <dbReference type="EMBL" id="PLW41878.1"/>
    </source>
</evidence>
<organism evidence="1 2">
    <name type="scientific">Puccinia coronata f. sp. avenae</name>
    <dbReference type="NCBI Taxonomy" id="200324"/>
    <lineage>
        <taxon>Eukaryota</taxon>
        <taxon>Fungi</taxon>
        <taxon>Dikarya</taxon>
        <taxon>Basidiomycota</taxon>
        <taxon>Pucciniomycotina</taxon>
        <taxon>Pucciniomycetes</taxon>
        <taxon>Pucciniales</taxon>
        <taxon>Pucciniaceae</taxon>
        <taxon>Puccinia</taxon>
    </lineage>
</organism>